<organism evidence="18 19">
    <name type="scientific">Pongo abelii</name>
    <name type="common">Sumatran orangutan</name>
    <name type="synonym">Pongo pygmaeus abelii</name>
    <dbReference type="NCBI Taxonomy" id="9601"/>
    <lineage>
        <taxon>Eukaryota</taxon>
        <taxon>Metazoa</taxon>
        <taxon>Chordata</taxon>
        <taxon>Craniata</taxon>
        <taxon>Vertebrata</taxon>
        <taxon>Euteleostomi</taxon>
        <taxon>Mammalia</taxon>
        <taxon>Eutheria</taxon>
        <taxon>Euarchontoglires</taxon>
        <taxon>Primates</taxon>
        <taxon>Haplorrhini</taxon>
        <taxon>Catarrhini</taxon>
        <taxon>Hominidae</taxon>
        <taxon>Pongo</taxon>
    </lineage>
</organism>
<dbReference type="RefSeq" id="XP_054390651.1">
    <property type="nucleotide sequence ID" value="XM_054534676.1"/>
</dbReference>
<evidence type="ECO:0000256" key="11">
    <source>
        <dbReference type="ARBA" id="ARBA00022871"/>
    </source>
</evidence>
<accession>H2NQ50</accession>
<keyword evidence="14 15" id="KW-0544">Nucleosome core</keyword>
<comment type="function">
    <text evidence="1 15">Plays a key role in the replacement of histones to protamine in the elongating spermatids of mammals. In condensing spermatids, loaded onto the nucleosomes, where it promotes the recruitment and processing of protamines, which are responsible for histone eviction.</text>
</comment>
<dbReference type="GO" id="GO:0008270">
    <property type="term" value="F:zinc ion binding"/>
    <property type="evidence" value="ECO:0007669"/>
    <property type="project" value="TreeGrafter"/>
</dbReference>
<feature type="compositionally biased region" description="Basic residues" evidence="16">
    <location>
        <begin position="119"/>
        <end position="143"/>
    </location>
</feature>
<dbReference type="Ensembl" id="ENSPPYT00000008361.2">
    <property type="protein sequence ID" value="ENSPPYP00000008029.2"/>
    <property type="gene ID" value="ENSPPYG00000007100.3"/>
</dbReference>
<dbReference type="GeneTree" id="ENSGT00390000008176"/>
<evidence type="ECO:0000256" key="1">
    <source>
        <dbReference type="ARBA" id="ARBA00003760"/>
    </source>
</evidence>
<dbReference type="PROSITE" id="PS00970">
    <property type="entry name" value="TP2_1"/>
    <property type="match status" value="1"/>
</dbReference>
<dbReference type="GO" id="GO:0000786">
    <property type="term" value="C:nucleosome"/>
    <property type="evidence" value="ECO:0007669"/>
    <property type="project" value="UniProtKB-KW"/>
</dbReference>
<keyword evidence="6 15" id="KW-0158">Chromosome</keyword>
<dbReference type="GO" id="GO:0005730">
    <property type="term" value="C:nucleolus"/>
    <property type="evidence" value="ECO:0007669"/>
    <property type="project" value="UniProtKB-SubCell"/>
</dbReference>
<dbReference type="CTD" id="7142"/>
<evidence type="ECO:0000256" key="13">
    <source>
        <dbReference type="ARBA" id="ARBA00023242"/>
    </source>
</evidence>
<evidence type="ECO:0000256" key="15">
    <source>
        <dbReference type="RuleBase" id="RU000530"/>
    </source>
</evidence>
<evidence type="ECO:0000313" key="18">
    <source>
        <dbReference type="Ensembl" id="ENSPPYP00000008029.2"/>
    </source>
</evidence>
<evidence type="ECO:0000256" key="4">
    <source>
        <dbReference type="ARBA" id="ARBA00007136"/>
    </source>
</evidence>
<evidence type="ECO:0000256" key="14">
    <source>
        <dbReference type="ARBA" id="ARBA00023269"/>
    </source>
</evidence>
<feature type="compositionally biased region" description="Low complexity" evidence="16">
    <location>
        <begin position="44"/>
        <end position="77"/>
    </location>
</feature>
<keyword evidence="19" id="KW-1185">Reference proteome</keyword>
<protein>
    <recommendedName>
        <fullName evidence="5 15">Nuclear transition protein 2</fullName>
    </recommendedName>
</protein>
<dbReference type="HOGENOM" id="CLU_152028_0_0_1"/>
<keyword evidence="13 15" id="KW-0539">Nucleus</keyword>
<keyword evidence="11 15" id="KW-0744">Spermatogenesis</keyword>
<keyword evidence="9 15" id="KW-0221">Differentiation</keyword>
<evidence type="ECO:0000256" key="7">
    <source>
        <dbReference type="ARBA" id="ARBA00022473"/>
    </source>
</evidence>
<evidence type="ECO:0000256" key="9">
    <source>
        <dbReference type="ARBA" id="ARBA00022782"/>
    </source>
</evidence>
<evidence type="ECO:0000256" key="16">
    <source>
        <dbReference type="SAM" id="MobiDB-lite"/>
    </source>
</evidence>
<feature type="region of interest" description="Disordered" evidence="16">
    <location>
        <begin position="41"/>
        <end position="143"/>
    </location>
</feature>
<evidence type="ECO:0000256" key="6">
    <source>
        <dbReference type="ARBA" id="ARBA00022454"/>
    </source>
</evidence>
<comment type="subcellular location">
    <subcellularLocation>
        <location evidence="2">Chromosome</location>
    </subcellularLocation>
    <subcellularLocation>
        <location evidence="3">Nucleus</location>
        <location evidence="3">Nucleolus</location>
    </subcellularLocation>
</comment>
<dbReference type="GO" id="GO:0007340">
    <property type="term" value="P:acrosome reaction"/>
    <property type="evidence" value="ECO:0007669"/>
    <property type="project" value="TreeGrafter"/>
</dbReference>
<dbReference type="GO" id="GO:0030154">
    <property type="term" value="P:cell differentiation"/>
    <property type="evidence" value="ECO:0007669"/>
    <property type="project" value="UniProtKB-KW"/>
</dbReference>
<dbReference type="eggNOG" id="KOG4566">
    <property type="taxonomic scope" value="Eukaryota"/>
</dbReference>
<accession>A0A2J8S020</accession>
<dbReference type="GO" id="GO:0007341">
    <property type="term" value="P:penetration of zona pellucida"/>
    <property type="evidence" value="ECO:0007669"/>
    <property type="project" value="TreeGrafter"/>
</dbReference>
<name>H2NQ50_PONAB</name>
<comment type="similarity">
    <text evidence="4 15">Belongs to the nuclear transition protein 2 family.</text>
</comment>
<evidence type="ECO:0000256" key="3">
    <source>
        <dbReference type="ARBA" id="ARBA00004604"/>
    </source>
</evidence>
<dbReference type="GeneID" id="100447013"/>
<dbReference type="EMBL" id="NDHI03003627">
    <property type="protein sequence ID" value="PNJ14123.1"/>
    <property type="molecule type" value="Genomic_DNA"/>
</dbReference>
<dbReference type="OMA" id="SCSHHCQ"/>
<dbReference type="RefSeq" id="XP_009248745.1">
    <property type="nucleotide sequence ID" value="XM_009250470.3"/>
</dbReference>
<evidence type="ECO:0000256" key="10">
    <source>
        <dbReference type="ARBA" id="ARBA00022833"/>
    </source>
</evidence>
<dbReference type="GO" id="GO:0003677">
    <property type="term" value="F:DNA binding"/>
    <property type="evidence" value="ECO:0007669"/>
    <property type="project" value="UniProtKB-KW"/>
</dbReference>
<dbReference type="RefSeq" id="XP_054390653.1">
    <property type="nucleotide sequence ID" value="XM_054534678.1"/>
</dbReference>
<keyword evidence="12 15" id="KW-0238">DNA-binding</keyword>
<dbReference type="KEGG" id="pon:100447013"/>
<evidence type="ECO:0000313" key="17">
    <source>
        <dbReference type="EMBL" id="PNJ14123.1"/>
    </source>
</evidence>
<sequence>MDTKTHSLPITHTQLHSNSQPQSRTCSPCTCTRHCQTFSQSCRQSQRGSWSQNSSQSPASHHNPTGAHSSSGHQSQSPNDSPPPKRHKKTMNSHHSPTRPTILHCSCPKNRKNFEGKLNKKKMAKRIQHVYKTKTRSSGRKSN</sequence>
<keyword evidence="10 15" id="KW-0862">Zinc</keyword>
<dbReference type="PANTHER" id="PTHR17488">
    <property type="entry name" value="NUCLEAR TRANSITION PROTEIN 2"/>
    <property type="match status" value="1"/>
</dbReference>
<dbReference type="Pfam" id="PF01254">
    <property type="entry name" value="TP2"/>
    <property type="match status" value="1"/>
</dbReference>
<dbReference type="OrthoDB" id="9809326at2759"/>
<evidence type="ECO:0000313" key="19">
    <source>
        <dbReference type="Proteomes" id="UP000001595"/>
    </source>
</evidence>
<dbReference type="AlphaFoldDB" id="H2NQ50"/>
<reference evidence="17" key="2">
    <citation type="submission" date="2017-12" db="EMBL/GenBank/DDBJ databases">
        <title>High-resolution comparative analysis of great ape genomes.</title>
        <authorList>
            <person name="Pollen A."/>
            <person name="Hastie A."/>
            <person name="Hormozdiari F."/>
            <person name="Dougherty M."/>
            <person name="Liu R."/>
            <person name="Chaisson M."/>
            <person name="Hoppe E."/>
            <person name="Hill C."/>
            <person name="Pang A."/>
            <person name="Hillier L."/>
            <person name="Baker C."/>
            <person name="Armstrong J."/>
            <person name="Shendure J."/>
            <person name="Paten B."/>
            <person name="Wilson R."/>
            <person name="Chao H."/>
            <person name="Schneider V."/>
            <person name="Ventura M."/>
            <person name="Kronenberg Z."/>
            <person name="Murali S."/>
            <person name="Gordon D."/>
            <person name="Cantsilieris S."/>
            <person name="Munson K."/>
            <person name="Nelson B."/>
            <person name="Raja A."/>
            <person name="Underwood J."/>
            <person name="Diekhans M."/>
            <person name="Fiddes I."/>
            <person name="Haussler D."/>
            <person name="Eichler E."/>
        </authorList>
    </citation>
    <scope>NUCLEOTIDE SEQUENCE [LARGE SCALE GENOMIC DNA]</scope>
    <source>
        <strain evidence="17">Susie</strain>
    </source>
</reference>
<dbReference type="STRING" id="9601.ENSPPYP00000008029"/>
<reference evidence="18 19" key="1">
    <citation type="submission" date="2008-02" db="EMBL/GenBank/DDBJ databases">
        <title>A 6x draft sequence assembly of the Pongo pygmaeus abelii genome.</title>
        <authorList>
            <person name="Wilson R.K."/>
            <person name="Mardis E."/>
        </authorList>
    </citation>
    <scope>NUCLEOTIDE SEQUENCE [LARGE SCALE GENOMIC DNA]</scope>
</reference>
<dbReference type="PROSITE" id="PS00971">
    <property type="entry name" value="TP2_2"/>
    <property type="match status" value="1"/>
</dbReference>
<proteinExistence type="inferred from homology"/>
<reference evidence="18" key="3">
    <citation type="submission" date="2025-05" db="UniProtKB">
        <authorList>
            <consortium name="Ensembl"/>
        </authorList>
    </citation>
    <scope>IDENTIFICATION</scope>
</reference>
<keyword evidence="8 15" id="KW-0479">Metal-binding</keyword>
<evidence type="ECO:0000256" key="2">
    <source>
        <dbReference type="ARBA" id="ARBA00004286"/>
    </source>
</evidence>
<evidence type="ECO:0000256" key="12">
    <source>
        <dbReference type="ARBA" id="ARBA00023125"/>
    </source>
</evidence>
<keyword evidence="7 15" id="KW-0217">Developmental protein</keyword>
<dbReference type="InterPro" id="IPR000678">
    <property type="entry name" value="TP2"/>
</dbReference>
<evidence type="ECO:0000256" key="5">
    <source>
        <dbReference type="ARBA" id="ARBA00014084"/>
    </source>
</evidence>
<dbReference type="Proteomes" id="UP000001595">
    <property type="component" value="Chromosome 16"/>
</dbReference>
<dbReference type="GO" id="GO:0007283">
    <property type="term" value="P:spermatogenesis"/>
    <property type="evidence" value="ECO:0007669"/>
    <property type="project" value="UniProtKB-KW"/>
</dbReference>
<gene>
    <name evidence="18" type="primary">TNP2</name>
    <name evidence="17" type="ORF">CR201_G0047233</name>
</gene>
<feature type="region of interest" description="Disordered" evidence="16">
    <location>
        <begin position="1"/>
        <end position="23"/>
    </location>
</feature>
<evidence type="ECO:0000256" key="8">
    <source>
        <dbReference type="ARBA" id="ARBA00022723"/>
    </source>
</evidence>
<dbReference type="PANTHER" id="PTHR17488:SF0">
    <property type="entry name" value="NUCLEAR TRANSITION PROTEIN 2"/>
    <property type="match status" value="1"/>
</dbReference>